<feature type="region of interest" description="Disordered" evidence="1">
    <location>
        <begin position="178"/>
        <end position="244"/>
    </location>
</feature>
<dbReference type="AlphaFoldDB" id="A0AA39XJP7"/>
<proteinExistence type="predicted"/>
<comment type="caution">
    <text evidence="2">The sequence shown here is derived from an EMBL/GenBank/DDBJ whole genome shotgun (WGS) entry which is preliminary data.</text>
</comment>
<organism evidence="2 3">
    <name type="scientific">Bombardia bombarda</name>
    <dbReference type="NCBI Taxonomy" id="252184"/>
    <lineage>
        <taxon>Eukaryota</taxon>
        <taxon>Fungi</taxon>
        <taxon>Dikarya</taxon>
        <taxon>Ascomycota</taxon>
        <taxon>Pezizomycotina</taxon>
        <taxon>Sordariomycetes</taxon>
        <taxon>Sordariomycetidae</taxon>
        <taxon>Sordariales</taxon>
        <taxon>Lasiosphaeriaceae</taxon>
        <taxon>Bombardia</taxon>
    </lineage>
</organism>
<evidence type="ECO:0000313" key="2">
    <source>
        <dbReference type="EMBL" id="KAK0635266.1"/>
    </source>
</evidence>
<dbReference type="Proteomes" id="UP001174934">
    <property type="component" value="Unassembled WGS sequence"/>
</dbReference>
<evidence type="ECO:0000256" key="1">
    <source>
        <dbReference type="SAM" id="MobiDB-lite"/>
    </source>
</evidence>
<protein>
    <submittedName>
        <fullName evidence="2">Uncharacterized protein</fullName>
    </submittedName>
</protein>
<dbReference type="EMBL" id="JAULSR010000001">
    <property type="protein sequence ID" value="KAK0635266.1"/>
    <property type="molecule type" value="Genomic_DNA"/>
</dbReference>
<accession>A0AA39XJP7</accession>
<sequence>MVSSSGGEVGGGAVAGSYRNDASPKTSPHPPIHLHLRARTVTKQYIEETEASPLVLKLRAKPELVEVVERAVERGGGDRGDESYPLLPSYWAQLAHPSYLRLTGCPSEVTSMVGHNVSGNSQIQDKTPQIGYLGRMQLWPCMDGSGGWNQSAQLPSAVGSPAPSLGIVFGAGMPRSGSLASISKQGTRDRIGPSPLNIQKPRAQRSTRQEAEYLTSMASCQQEQGQQGQPAAPHHRVEPGSANL</sequence>
<name>A0AA39XJP7_9PEZI</name>
<evidence type="ECO:0000313" key="3">
    <source>
        <dbReference type="Proteomes" id="UP001174934"/>
    </source>
</evidence>
<keyword evidence="3" id="KW-1185">Reference proteome</keyword>
<feature type="region of interest" description="Disordered" evidence="1">
    <location>
        <begin position="1"/>
        <end position="32"/>
    </location>
</feature>
<reference evidence="2" key="1">
    <citation type="submission" date="2023-06" db="EMBL/GenBank/DDBJ databases">
        <title>Genome-scale phylogeny and comparative genomics of the fungal order Sordariales.</title>
        <authorList>
            <consortium name="Lawrence Berkeley National Laboratory"/>
            <person name="Hensen N."/>
            <person name="Bonometti L."/>
            <person name="Westerberg I."/>
            <person name="Brannstrom I.O."/>
            <person name="Guillou S."/>
            <person name="Cros-Aarteil S."/>
            <person name="Calhoun S."/>
            <person name="Haridas S."/>
            <person name="Kuo A."/>
            <person name="Mondo S."/>
            <person name="Pangilinan J."/>
            <person name="Riley R."/>
            <person name="LaButti K."/>
            <person name="Andreopoulos B."/>
            <person name="Lipzen A."/>
            <person name="Chen C."/>
            <person name="Yanf M."/>
            <person name="Daum C."/>
            <person name="Ng V."/>
            <person name="Clum A."/>
            <person name="Steindorff A."/>
            <person name="Ohm R."/>
            <person name="Martin F."/>
            <person name="Silar P."/>
            <person name="Natvig D."/>
            <person name="Lalanne C."/>
            <person name="Gautier V."/>
            <person name="Ament-velasquez S.L."/>
            <person name="Kruys A."/>
            <person name="Hutchinson M.I."/>
            <person name="Powell A.J."/>
            <person name="Barry K."/>
            <person name="Miller A.N."/>
            <person name="Grigoriev I.V."/>
            <person name="Debuchy R."/>
            <person name="Gladieux P."/>
            <person name="Thoren M.H."/>
            <person name="Johannesson H."/>
        </authorList>
    </citation>
    <scope>NUCLEOTIDE SEQUENCE</scope>
    <source>
        <strain evidence="2">SMH3391-2</strain>
    </source>
</reference>
<gene>
    <name evidence="2" type="ORF">B0T17DRAFT_502823</name>
</gene>